<evidence type="ECO:0000313" key="1">
    <source>
        <dbReference type="EMBL" id="KTR27489.1"/>
    </source>
</evidence>
<dbReference type="Proteomes" id="UP000072605">
    <property type="component" value="Unassembled WGS sequence"/>
</dbReference>
<accession>A0AAW3MD25</accession>
<proteinExistence type="predicted"/>
<reference evidence="1 2" key="1">
    <citation type="journal article" date="2016" name="Front. Microbiol.">
        <title>Genomic Resource of Rice Seed Associated Bacteria.</title>
        <authorList>
            <person name="Midha S."/>
            <person name="Bansal K."/>
            <person name="Sharma S."/>
            <person name="Kumar N."/>
            <person name="Patil P.P."/>
            <person name="Chaudhry V."/>
            <person name="Patil P.B."/>
        </authorList>
    </citation>
    <scope>NUCLEOTIDE SEQUENCE [LARGE SCALE GENOMIC DNA]</scope>
    <source>
        <strain evidence="1 2">RSA11</strain>
    </source>
</reference>
<dbReference type="AlphaFoldDB" id="A0AAW3MD25"/>
<evidence type="ECO:0008006" key="3">
    <source>
        <dbReference type="Google" id="ProtNLM"/>
    </source>
</evidence>
<organism evidence="1 2">
    <name type="scientific">Exiguobacterium indicum</name>
    <dbReference type="NCBI Taxonomy" id="296995"/>
    <lineage>
        <taxon>Bacteria</taxon>
        <taxon>Bacillati</taxon>
        <taxon>Bacillota</taxon>
        <taxon>Bacilli</taxon>
        <taxon>Bacillales</taxon>
        <taxon>Bacillales Family XII. Incertae Sedis</taxon>
        <taxon>Exiguobacterium</taxon>
    </lineage>
</organism>
<sequence length="126" mass="14636">MDVVNCKSCGKIFVKQSSDLCPTCMRQDHLNFEKVREFLRERRKVRTSPNDVEMQTGVKRETVFRYIKEGRLLISEISQMEITCESCGKPSHEGTICADCREKLRRDLAQAMQDSVDPSKPRTYRT</sequence>
<evidence type="ECO:0000313" key="2">
    <source>
        <dbReference type="Proteomes" id="UP000072605"/>
    </source>
</evidence>
<name>A0AAW3MD25_9BACL</name>
<protein>
    <recommendedName>
        <fullName evidence="3">Flagellar protein</fullName>
    </recommendedName>
</protein>
<dbReference type="EMBL" id="LDQV01000014">
    <property type="protein sequence ID" value="KTR27489.1"/>
    <property type="molecule type" value="Genomic_DNA"/>
</dbReference>
<gene>
    <name evidence="1" type="ORF">RSA11_05755</name>
</gene>
<comment type="caution">
    <text evidence="1">The sequence shown here is derived from an EMBL/GenBank/DDBJ whole genome shotgun (WGS) entry which is preliminary data.</text>
</comment>